<accession>A0A0C2RQM0</accession>
<dbReference type="AlphaFoldDB" id="A0A0C2RQM0"/>
<feature type="transmembrane region" description="Helical" evidence="1">
    <location>
        <begin position="105"/>
        <end position="122"/>
    </location>
</feature>
<feature type="transmembrane region" description="Helical" evidence="1">
    <location>
        <begin position="156"/>
        <end position="173"/>
    </location>
</feature>
<keyword evidence="1" id="KW-1133">Transmembrane helix</keyword>
<feature type="transmembrane region" description="Helical" evidence="1">
    <location>
        <begin position="80"/>
        <end position="98"/>
    </location>
</feature>
<protein>
    <submittedName>
        <fullName evidence="2">Uncharacterized protein</fullName>
    </submittedName>
</protein>
<keyword evidence="3" id="KW-1185">Reference proteome</keyword>
<name>A0A0C2RQM0_9BACL</name>
<keyword evidence="1" id="KW-0472">Membrane</keyword>
<sequence>MKKLYQWSNWKTWLVSLIIFAAFLGFILPNEAAESSRVTGTSESPDSSFFYTPETLFSIAETYGEEGRAYYVRARYTFDIVWPIAYFLFLITTLGILFKSIQRSRWRYVILLPLSGLVFDYLENLSTSLVMSCYPEQLNVIAAIAPVFTAVKWSCIYASFALIPIGIVTYLITRKKSLRSQ</sequence>
<comment type="caution">
    <text evidence="2">The sequence shown here is derived from an EMBL/GenBank/DDBJ whole genome shotgun (WGS) entry which is preliminary data.</text>
</comment>
<feature type="transmembrane region" description="Helical" evidence="1">
    <location>
        <begin position="12"/>
        <end position="29"/>
    </location>
</feature>
<gene>
    <name evidence="2" type="ORF">KP77_29630</name>
</gene>
<dbReference type="STRING" id="135826.KP77_29630"/>
<dbReference type="RefSeq" id="WP_041123492.1">
    <property type="nucleotide sequence ID" value="NZ_JXRQ01000028.1"/>
</dbReference>
<dbReference type="PATRIC" id="fig|135826.4.peg.2944"/>
<evidence type="ECO:0000256" key="1">
    <source>
        <dbReference type="SAM" id="Phobius"/>
    </source>
</evidence>
<keyword evidence="1" id="KW-0812">Transmembrane</keyword>
<dbReference type="EMBL" id="JXRQ01000028">
    <property type="protein sequence ID" value="KIL44014.1"/>
    <property type="molecule type" value="Genomic_DNA"/>
</dbReference>
<dbReference type="OrthoDB" id="3727008at2"/>
<organism evidence="2 3">
    <name type="scientific">Jeotgalibacillus alimentarius</name>
    <dbReference type="NCBI Taxonomy" id="135826"/>
    <lineage>
        <taxon>Bacteria</taxon>
        <taxon>Bacillati</taxon>
        <taxon>Bacillota</taxon>
        <taxon>Bacilli</taxon>
        <taxon>Bacillales</taxon>
        <taxon>Caryophanaceae</taxon>
        <taxon>Jeotgalibacillus</taxon>
    </lineage>
</organism>
<dbReference type="Proteomes" id="UP000031950">
    <property type="component" value="Unassembled WGS sequence"/>
</dbReference>
<evidence type="ECO:0000313" key="2">
    <source>
        <dbReference type="EMBL" id="KIL44014.1"/>
    </source>
</evidence>
<proteinExistence type="predicted"/>
<evidence type="ECO:0000313" key="3">
    <source>
        <dbReference type="Proteomes" id="UP000031950"/>
    </source>
</evidence>
<reference evidence="2 3" key="1">
    <citation type="submission" date="2015-01" db="EMBL/GenBank/DDBJ databases">
        <title>Genome sequence of Jeotgalibacillus alimentarius.</title>
        <authorList>
            <person name="Goh K.M."/>
            <person name="Chan K.-G."/>
            <person name="Yaakop A.S."/>
            <person name="Ee R."/>
            <person name="Gan H.M."/>
            <person name="Chan C.S."/>
        </authorList>
    </citation>
    <scope>NUCLEOTIDE SEQUENCE [LARGE SCALE GENOMIC DNA]</scope>
    <source>
        <strain evidence="2 3">YKJ-13</strain>
    </source>
</reference>